<feature type="domain" description="HTH luxR-type" evidence="4">
    <location>
        <begin position="653"/>
        <end position="718"/>
    </location>
</feature>
<dbReference type="InterPro" id="IPR059106">
    <property type="entry name" value="WHD_MalT"/>
</dbReference>
<evidence type="ECO:0000313" key="6">
    <source>
        <dbReference type="Proteomes" id="UP000317484"/>
    </source>
</evidence>
<dbReference type="SUPFAM" id="SSF48452">
    <property type="entry name" value="TPR-like"/>
    <property type="match status" value="1"/>
</dbReference>
<accession>A0A521E0Z7</accession>
<dbReference type="InterPro" id="IPR016032">
    <property type="entry name" value="Sig_transdc_resp-reg_C-effctor"/>
</dbReference>
<dbReference type="PANTHER" id="PTHR44688:SF16">
    <property type="entry name" value="DNA-BINDING TRANSCRIPTIONAL ACTIVATOR DEVR_DOSR"/>
    <property type="match status" value="1"/>
</dbReference>
<keyword evidence="2" id="KW-0238">DNA-binding</keyword>
<dbReference type="EMBL" id="FXTJ01000004">
    <property type="protein sequence ID" value="SMO77643.1"/>
    <property type="molecule type" value="Genomic_DNA"/>
</dbReference>
<evidence type="ECO:0000259" key="4">
    <source>
        <dbReference type="PROSITE" id="PS50043"/>
    </source>
</evidence>
<reference evidence="5 6" key="1">
    <citation type="submission" date="2017-05" db="EMBL/GenBank/DDBJ databases">
        <authorList>
            <person name="Varghese N."/>
            <person name="Submissions S."/>
        </authorList>
    </citation>
    <scope>NUCLEOTIDE SEQUENCE [LARGE SCALE GENOMIC DNA]</scope>
    <source>
        <strain evidence="5 6">DSM 46834</strain>
    </source>
</reference>
<dbReference type="Gene3D" id="1.25.40.10">
    <property type="entry name" value="Tetratricopeptide repeat domain"/>
    <property type="match status" value="1"/>
</dbReference>
<organism evidence="5 6">
    <name type="scientific">Geodermatophilus aquaeductus</name>
    <dbReference type="NCBI Taxonomy" id="1564161"/>
    <lineage>
        <taxon>Bacteria</taxon>
        <taxon>Bacillati</taxon>
        <taxon>Actinomycetota</taxon>
        <taxon>Actinomycetes</taxon>
        <taxon>Geodermatophilales</taxon>
        <taxon>Geodermatophilaceae</taxon>
        <taxon>Geodermatophilus</taxon>
    </lineage>
</organism>
<evidence type="ECO:0000313" key="5">
    <source>
        <dbReference type="EMBL" id="SMO77643.1"/>
    </source>
</evidence>
<dbReference type="RefSeq" id="WP_142458726.1">
    <property type="nucleotide sequence ID" value="NZ_FXTJ01000004.1"/>
</dbReference>
<dbReference type="AlphaFoldDB" id="A0A521E0Z7"/>
<keyword evidence="6" id="KW-1185">Reference proteome</keyword>
<evidence type="ECO:0000256" key="1">
    <source>
        <dbReference type="ARBA" id="ARBA00023015"/>
    </source>
</evidence>
<gene>
    <name evidence="5" type="ORF">SAMN06273567_104111</name>
</gene>
<protein>
    <submittedName>
        <fullName evidence="5">LuxR family transcriptional regulator, maltose regulon positive regulatory protein</fullName>
    </submittedName>
</protein>
<dbReference type="PROSITE" id="PS50043">
    <property type="entry name" value="HTH_LUXR_2"/>
    <property type="match status" value="1"/>
</dbReference>
<dbReference type="InterPro" id="IPR027417">
    <property type="entry name" value="P-loop_NTPase"/>
</dbReference>
<dbReference type="Gene3D" id="3.40.50.300">
    <property type="entry name" value="P-loop containing nucleotide triphosphate hydrolases"/>
    <property type="match status" value="1"/>
</dbReference>
<dbReference type="Proteomes" id="UP000317484">
    <property type="component" value="Unassembled WGS sequence"/>
</dbReference>
<dbReference type="InterPro" id="IPR011990">
    <property type="entry name" value="TPR-like_helical_dom_sf"/>
</dbReference>
<dbReference type="GO" id="GO:0016887">
    <property type="term" value="F:ATP hydrolysis activity"/>
    <property type="evidence" value="ECO:0007669"/>
    <property type="project" value="InterPro"/>
</dbReference>
<keyword evidence="1" id="KW-0805">Transcription regulation</keyword>
<dbReference type="GO" id="GO:0006355">
    <property type="term" value="P:regulation of DNA-templated transcription"/>
    <property type="evidence" value="ECO:0007669"/>
    <property type="project" value="InterPro"/>
</dbReference>
<dbReference type="Pfam" id="PF00196">
    <property type="entry name" value="GerE"/>
    <property type="match status" value="1"/>
</dbReference>
<dbReference type="GO" id="GO:0003677">
    <property type="term" value="F:DNA binding"/>
    <property type="evidence" value="ECO:0007669"/>
    <property type="project" value="UniProtKB-KW"/>
</dbReference>
<proteinExistence type="predicted"/>
<sequence>MPATRRGVVPRPGLLARLQRARGTPVVAVVAPAGYGKTTLLVQWSEADDRPVAWVSLDPQDDDPVVLLTHLAVALDRVSTLPAGTFEALRSPGTSVQATVVPRLGAALARPPRPLVLVVDDVHHLREGPSLDALVTLAGHARGTTQIALAGRGMPVPLARLRAQGRVVDVGTHDLAFSDGAARSLLRAAGADLPDDEVAALARRTEGWAAGLYLAARARTASRRPGADGGERLAGEYLQAELLTGLAPQDLDLLTRTSVLDRLCGALCDAVLDRSGSAAELERLQGDNLFLVPLDGQGTWYRYHPILRDLLRARLDRTGGDAAGGLLRRAAAWCEADGRPEAALRYAQEAGDVDRVARIAVALGQPMYAAGRSATLLDWFTWVDERGAVERHPAMAALAAYLCALTGRPAAADRWADLAERWADRRPAADDPERTAMWLTAARVVMCRGGPEQMRRDLEEAGRRPGAGSAADVDYPMRLFLHGVAALLLGDDDGAAAWFDDAAEIVDGTQRPPLLTAVLSYRALLQLRQGDWRAAEALVERARSVVRRAHTESHVTSVLVFTLAARVARHRGDPAGARACLGEAQRLRPLLSHALPWVAVEALLEMAEVALGLGDAGGSRVFVRDAEAVLRRRPDLGVLGKRTDEVRGRLGSLQAGTATLTTAELRVLPLLLTHLTLEGIADRLSLSRHTVKAQVWSAYRKLGVHTRGDAVARAQELGLLET</sequence>
<dbReference type="PANTHER" id="PTHR44688">
    <property type="entry name" value="DNA-BINDING TRANSCRIPTIONAL ACTIVATOR DEVR_DOSR"/>
    <property type="match status" value="1"/>
</dbReference>
<dbReference type="Pfam" id="PF25873">
    <property type="entry name" value="WHD_MalT"/>
    <property type="match status" value="1"/>
</dbReference>
<evidence type="ECO:0000256" key="3">
    <source>
        <dbReference type="ARBA" id="ARBA00023163"/>
    </source>
</evidence>
<dbReference type="SUPFAM" id="SSF46894">
    <property type="entry name" value="C-terminal effector domain of the bipartite response regulators"/>
    <property type="match status" value="1"/>
</dbReference>
<dbReference type="Gene3D" id="1.10.10.10">
    <property type="entry name" value="Winged helix-like DNA-binding domain superfamily/Winged helix DNA-binding domain"/>
    <property type="match status" value="1"/>
</dbReference>
<dbReference type="SUPFAM" id="SSF52540">
    <property type="entry name" value="P-loop containing nucleoside triphosphate hydrolases"/>
    <property type="match status" value="1"/>
</dbReference>
<keyword evidence="3" id="KW-0804">Transcription</keyword>
<dbReference type="InterPro" id="IPR000792">
    <property type="entry name" value="Tscrpt_reg_LuxR_C"/>
</dbReference>
<name>A0A521E0Z7_9ACTN</name>
<dbReference type="InterPro" id="IPR049945">
    <property type="entry name" value="AAA_22"/>
</dbReference>
<dbReference type="InterPro" id="IPR036388">
    <property type="entry name" value="WH-like_DNA-bd_sf"/>
</dbReference>
<dbReference type="Pfam" id="PF13401">
    <property type="entry name" value="AAA_22"/>
    <property type="match status" value="1"/>
</dbReference>
<evidence type="ECO:0000256" key="2">
    <source>
        <dbReference type="ARBA" id="ARBA00023125"/>
    </source>
</evidence>
<dbReference type="SMART" id="SM00421">
    <property type="entry name" value="HTH_LUXR"/>
    <property type="match status" value="1"/>
</dbReference>